<feature type="region of interest" description="Disordered" evidence="1">
    <location>
        <begin position="1264"/>
        <end position="1305"/>
    </location>
</feature>
<evidence type="ECO:0000256" key="1">
    <source>
        <dbReference type="SAM" id="MobiDB-lite"/>
    </source>
</evidence>
<feature type="region of interest" description="Disordered" evidence="1">
    <location>
        <begin position="1901"/>
        <end position="1946"/>
    </location>
</feature>
<protein>
    <submittedName>
        <fullName evidence="2">Uncharacterized protein</fullName>
    </submittedName>
</protein>
<feature type="region of interest" description="Disordered" evidence="1">
    <location>
        <begin position="869"/>
        <end position="897"/>
    </location>
</feature>
<feature type="region of interest" description="Disordered" evidence="1">
    <location>
        <begin position="1557"/>
        <end position="1576"/>
    </location>
</feature>
<accession>A0A8J4T131</accession>
<feature type="compositionally biased region" description="Polar residues" evidence="1">
    <location>
        <begin position="1069"/>
        <end position="1081"/>
    </location>
</feature>
<keyword evidence="3" id="KW-1185">Reference proteome</keyword>
<feature type="compositionally biased region" description="Low complexity" evidence="1">
    <location>
        <begin position="1002"/>
        <end position="1013"/>
    </location>
</feature>
<feature type="region of interest" description="Disordered" evidence="1">
    <location>
        <begin position="171"/>
        <end position="257"/>
    </location>
</feature>
<reference evidence="2" key="1">
    <citation type="submission" date="2019-05" db="EMBL/GenBank/DDBJ databases">
        <title>Annotation for the trematode Paragonimus heterotremus.</title>
        <authorList>
            <person name="Choi Y.-J."/>
        </authorList>
    </citation>
    <scope>NUCLEOTIDE SEQUENCE</scope>
    <source>
        <strain evidence="2">LC</strain>
    </source>
</reference>
<feature type="compositionally biased region" description="Polar residues" evidence="1">
    <location>
        <begin position="226"/>
        <end position="257"/>
    </location>
</feature>
<evidence type="ECO:0000313" key="3">
    <source>
        <dbReference type="Proteomes" id="UP000748531"/>
    </source>
</evidence>
<feature type="compositionally biased region" description="Acidic residues" evidence="1">
    <location>
        <begin position="1919"/>
        <end position="1938"/>
    </location>
</feature>
<feature type="compositionally biased region" description="Polar residues" evidence="1">
    <location>
        <begin position="176"/>
        <end position="193"/>
    </location>
</feature>
<dbReference type="OrthoDB" id="306254at2759"/>
<feature type="region of interest" description="Disordered" evidence="1">
    <location>
        <begin position="378"/>
        <end position="411"/>
    </location>
</feature>
<gene>
    <name evidence="2" type="ORF">PHET_04358</name>
</gene>
<feature type="region of interest" description="Disordered" evidence="1">
    <location>
        <begin position="1602"/>
        <end position="1684"/>
    </location>
</feature>
<feature type="compositionally biased region" description="Low complexity" evidence="1">
    <location>
        <begin position="1651"/>
        <end position="1663"/>
    </location>
</feature>
<feature type="compositionally biased region" description="Polar residues" evidence="1">
    <location>
        <begin position="1030"/>
        <end position="1056"/>
    </location>
</feature>
<feature type="region of interest" description="Disordered" evidence="1">
    <location>
        <begin position="1407"/>
        <end position="1434"/>
    </location>
</feature>
<proteinExistence type="predicted"/>
<feature type="non-terminal residue" evidence="2">
    <location>
        <position position="1"/>
    </location>
</feature>
<feature type="compositionally biased region" description="Basic and acidic residues" evidence="1">
    <location>
        <begin position="214"/>
        <end position="225"/>
    </location>
</feature>
<feature type="region of interest" description="Disordered" evidence="1">
    <location>
        <begin position="929"/>
        <end position="1117"/>
    </location>
</feature>
<feature type="region of interest" description="Disordered" evidence="1">
    <location>
        <begin position="43"/>
        <end position="63"/>
    </location>
</feature>
<evidence type="ECO:0000313" key="2">
    <source>
        <dbReference type="EMBL" id="KAF5401690.1"/>
    </source>
</evidence>
<feature type="compositionally biased region" description="Polar residues" evidence="1">
    <location>
        <begin position="1216"/>
        <end position="1227"/>
    </location>
</feature>
<comment type="caution">
    <text evidence="2">The sequence shown here is derived from an EMBL/GenBank/DDBJ whole genome shotgun (WGS) entry which is preliminary data.</text>
</comment>
<name>A0A8J4T131_9TREM</name>
<feature type="compositionally biased region" description="Polar residues" evidence="1">
    <location>
        <begin position="968"/>
        <end position="978"/>
    </location>
</feature>
<feature type="region of interest" description="Disordered" evidence="1">
    <location>
        <begin position="1216"/>
        <end position="1235"/>
    </location>
</feature>
<feature type="compositionally biased region" description="Polar residues" evidence="1">
    <location>
        <begin position="1523"/>
        <end position="1545"/>
    </location>
</feature>
<organism evidence="2 3">
    <name type="scientific">Paragonimus heterotremus</name>
    <dbReference type="NCBI Taxonomy" id="100268"/>
    <lineage>
        <taxon>Eukaryota</taxon>
        <taxon>Metazoa</taxon>
        <taxon>Spiralia</taxon>
        <taxon>Lophotrochozoa</taxon>
        <taxon>Platyhelminthes</taxon>
        <taxon>Trematoda</taxon>
        <taxon>Digenea</taxon>
        <taxon>Plagiorchiida</taxon>
        <taxon>Troglotremata</taxon>
        <taxon>Troglotrematidae</taxon>
        <taxon>Paragonimus</taxon>
    </lineage>
</organism>
<feature type="compositionally biased region" description="Basic and acidic residues" evidence="1">
    <location>
        <begin position="1604"/>
        <end position="1616"/>
    </location>
</feature>
<feature type="compositionally biased region" description="Basic and acidic residues" evidence="1">
    <location>
        <begin position="389"/>
        <end position="404"/>
    </location>
</feature>
<dbReference type="EMBL" id="LUCH01002304">
    <property type="protein sequence ID" value="KAF5401690.1"/>
    <property type="molecule type" value="Genomic_DNA"/>
</dbReference>
<sequence>AVDSGSYLTEFSGTHLGHIVCSSCRRDSILCCVLDELQDSLDEPDNVMKSESSETHLSQTPSTRNFIPEPHVLLRKVAEGIAPPSYLGFSLLPRSTTTNNTSCLVNRYTVDDQAVAFSFRTQRRCLKKPDLRPVKRFTAPCSRSDATNKCSYNPDSWRLGQALIRKHLGLKVENPPSKTKSLAQDNQESSTRASLPIGQKPLLSTSAEATIHTPESHRSECDGHTEQNQPVRVASNSTVRKSSGTTAQKGLYRGSSSVAENTPICNRQRGVSRADLQALVRKQREVRRQERLQQERIEAERRERIQRNLSATAMAASLAAKSSTVSTTVPRRRCLSGRTIVIEDQFRTAAHGPIQPLIMMSGHSAEREQKLDELLGPEDAVQWSPKAPQDVRKPDNSGPEHSESESTGSLSSRLYVLRDRPALGHKTHNTGNLFSPTSFTPAWFLIYCVYLEMRSSTEAASNALSKAVQAAVHVPYSTSDSPRQTFPPNSVNETAPDGNILTMFDGRDCVGPHLDYSLSNLFKSNAPSVPKLHFMTNEHFGSENTDKRELLVLDADVGGMTHEAVSTTSSSYGDISPLAGGQWMRLEAVGASEPELAMEDEVHDEFVDDMGTERIDDLFTRAAAMKASSKQPMIPMVQTVHDHAAIEKVAQNTLKRLIYSDPLRLSALRKRHRTNTRRLRSPPDCAWAQNDQNIVESRAKTSSRARGLISTSVDNANRDVCHDTYREASVTTHQESSSRGDYFTGAPLHISSVSDTSSSTSHAPFNRAGQNDFLLDAANQAISSTPRRNQPDRVNLSIVEPPRLTAAALGLRLSAEMNHLEALASSIQHVADMESLRQFATAQAETVALAQLLKTQRAAEVRGQIQDDLSKSRLRSQSTAVTPEPVAEPISQSARSSHFEGVLQAAEEFTRAERRLSEKAARLEVLHRSCEKRRDSSTSTSSSATGIPVSGRSVSDMFPTDKGRSPGVTDSTAGSRQVDQIRRDASQQSHPSLVSALEVHSASKLSTASTSTSCGHSETASVSLEAVSTGDDSTMTDRTSIDQDATLSKSNRTGSSVVPKLELSPDTVRVTQQTDSSLSSHRSIRPQVASKSPKRRYPREATRNMQRGSTEAGVETQKHEGRYSVGNSDALTKVNSGLAERAAMLKCRRERAQKLIALSRSLELEEDEVVRLELEALKSVQNKRKSTRSIHDLLSPVTVKSPQTIHSKSHYGQYSSDFTATTRSPTRSYHKKSSVGDFCPTISSNGAGGRTELSAVQSVSSTSVVTGASKDEPSDAQSLRTAPVDRASVNSQSEQHLHSDHTSSVVKSLATATSLRTNLASGCSHSNTASRSAITRLGDSLFQSKQKSDSATPHIDLIPADGDKRNLCEVITPPLRKQLTTDLISSSSDRVTPPMTRHRYPHHRLILSNSTRRSRRTSSNFSGPTSVDSLDEDNGVSSDALELEELSVTCSQVDLSEIESRVHALCSGLRQQESLLSRINRLHGQASKDRLTRLQSTLMQHKQLCTEIIQNIRNQLDACQSAVRPNTSARTTGESNSPSQTTVRTPVSPKLSALFATELAPEQRNTPSVAASVDEDTPVNHNVVSLADDLVSATDTEGDLQKLGFDEKPESPEHSARGVTDTQVAALMPTENVDDESESESRTISVGRNGSPLSSESVKSASSVHRTHESDRRSGSKLNHNLQSPSCFEVSDRLTDVDFDNETFSRTPTSAVEKPALLHHLATLSSTSASADTASDVDLPAVKQLLHHVVVTNVGIANGELLSTGEVITNYQSTRTDNADGDHHGDKTTSCQPTVKTENVQIVRHIAPIKQSHPTSLQEPAVHVDGAGPPVAQTEDQVKLTSSSHQTVVDHVTDTLFTKILSDVIDLSVDQMKTRQSVPASVDQSVSGTAVTPPVTQAVFCDDEYLVDNDSSTETKGDSEDEAGDEDLEEEMEGEELAGDLSPSPSQLFTAENLRGMVADVPSRTQPLIQAVVSHLWRARNEASDGSRESSIQLASGNPPDLFRPDWVDPDYLDPDFHVLPNLRFVSRRLLFDLVAEFIQRVYAGEDEEYSRSRTIVNYRPRVSSAQFRIWNGPTR</sequence>
<dbReference type="Proteomes" id="UP000748531">
    <property type="component" value="Unassembled WGS sequence"/>
</dbReference>
<feature type="region of interest" description="Disordered" evidence="1">
    <location>
        <begin position="1523"/>
        <end position="1548"/>
    </location>
</feature>